<dbReference type="GO" id="GO:0000978">
    <property type="term" value="F:RNA polymerase II cis-regulatory region sequence-specific DNA binding"/>
    <property type="evidence" value="ECO:0007669"/>
    <property type="project" value="TreeGrafter"/>
</dbReference>
<dbReference type="InterPro" id="IPR036388">
    <property type="entry name" value="WH-like_DNA-bd_sf"/>
</dbReference>
<dbReference type="Gene3D" id="1.10.10.10">
    <property type="entry name" value="Winged helix-like DNA-binding domain superfamily/Winged helix DNA-binding domain"/>
    <property type="match status" value="1"/>
</dbReference>
<dbReference type="GO" id="GO:0030154">
    <property type="term" value="P:cell differentiation"/>
    <property type="evidence" value="ECO:0007669"/>
    <property type="project" value="UniProtKB-KW"/>
</dbReference>
<dbReference type="PROSITE" id="PS00658">
    <property type="entry name" value="FORK_HEAD_2"/>
    <property type="match status" value="1"/>
</dbReference>
<keyword evidence="4 7" id="KW-0238">DNA-binding</keyword>
<evidence type="ECO:0000256" key="7">
    <source>
        <dbReference type="PROSITE-ProRule" id="PRU00089"/>
    </source>
</evidence>
<dbReference type="GO" id="GO:0000981">
    <property type="term" value="F:DNA-binding transcription factor activity, RNA polymerase II-specific"/>
    <property type="evidence" value="ECO:0007669"/>
    <property type="project" value="TreeGrafter"/>
</dbReference>
<evidence type="ECO:0000256" key="6">
    <source>
        <dbReference type="ARBA" id="ARBA00034872"/>
    </source>
</evidence>
<feature type="compositionally biased region" description="Basic and acidic residues" evidence="8">
    <location>
        <begin position="172"/>
        <end position="203"/>
    </location>
</feature>
<dbReference type="InterPro" id="IPR018122">
    <property type="entry name" value="TF_fork_head_CS_1"/>
</dbReference>
<dbReference type="InterPro" id="IPR001766">
    <property type="entry name" value="Fork_head_dom"/>
</dbReference>
<protein>
    <recommendedName>
        <fullName evidence="6">Forkhead box protein L2</fullName>
    </recommendedName>
</protein>
<feature type="compositionally biased region" description="Polar residues" evidence="8">
    <location>
        <begin position="205"/>
        <end position="226"/>
    </location>
</feature>
<dbReference type="SMART" id="SM00339">
    <property type="entry name" value="FH"/>
    <property type="match status" value="1"/>
</dbReference>
<dbReference type="PRINTS" id="PR00053">
    <property type="entry name" value="FORKHEAD"/>
</dbReference>
<keyword evidence="1" id="KW-1017">Isopeptide bond</keyword>
<feature type="compositionally biased region" description="Basic and acidic residues" evidence="8">
    <location>
        <begin position="227"/>
        <end position="238"/>
    </location>
</feature>
<dbReference type="InterPro" id="IPR050211">
    <property type="entry name" value="FOX_domain-containing"/>
</dbReference>
<dbReference type="InParanoid" id="A0A6P8IX57"/>
<dbReference type="InterPro" id="IPR036390">
    <property type="entry name" value="WH_DNA-bd_sf"/>
</dbReference>
<dbReference type="PROSITE" id="PS00657">
    <property type="entry name" value="FORK_HEAD_1"/>
    <property type="match status" value="1"/>
</dbReference>
<evidence type="ECO:0000256" key="5">
    <source>
        <dbReference type="ARBA" id="ARBA00023242"/>
    </source>
</evidence>
<evidence type="ECO:0000256" key="8">
    <source>
        <dbReference type="SAM" id="MobiDB-lite"/>
    </source>
</evidence>
<dbReference type="OrthoDB" id="5402974at2759"/>
<evidence type="ECO:0000313" key="11">
    <source>
        <dbReference type="RefSeq" id="XP_031571956.1"/>
    </source>
</evidence>
<dbReference type="PROSITE" id="PS50039">
    <property type="entry name" value="FORK_HEAD_3"/>
    <property type="match status" value="1"/>
</dbReference>
<dbReference type="RefSeq" id="XP_031571956.1">
    <property type="nucleotide sequence ID" value="XM_031716096.1"/>
</dbReference>
<keyword evidence="5 7" id="KW-0539">Nucleus</keyword>
<evidence type="ECO:0000256" key="3">
    <source>
        <dbReference type="ARBA" id="ARBA00022843"/>
    </source>
</evidence>
<evidence type="ECO:0000256" key="1">
    <source>
        <dbReference type="ARBA" id="ARBA00022499"/>
    </source>
</evidence>
<name>A0A6P8IX57_ACTTE</name>
<evidence type="ECO:0000256" key="2">
    <source>
        <dbReference type="ARBA" id="ARBA00022782"/>
    </source>
</evidence>
<dbReference type="AlphaFoldDB" id="A0A6P8IX57"/>
<keyword evidence="10" id="KW-1185">Reference proteome</keyword>
<feature type="domain" description="Fork-head" evidence="9">
    <location>
        <begin position="63"/>
        <end position="157"/>
    </location>
</feature>
<evidence type="ECO:0000259" key="9">
    <source>
        <dbReference type="PROSITE" id="PS50039"/>
    </source>
</evidence>
<dbReference type="FunFam" id="1.10.10.10:FF:001472">
    <property type="entry name" value="Forkhead domain protein 1"/>
    <property type="match status" value="1"/>
</dbReference>
<dbReference type="Pfam" id="PF00250">
    <property type="entry name" value="Forkhead"/>
    <property type="match status" value="1"/>
</dbReference>
<proteinExistence type="predicted"/>
<feature type="region of interest" description="Disordered" evidence="8">
    <location>
        <begin position="156"/>
        <end position="258"/>
    </location>
</feature>
<feature type="DNA-binding region" description="Fork-head" evidence="7">
    <location>
        <begin position="63"/>
        <end position="157"/>
    </location>
</feature>
<dbReference type="InterPro" id="IPR030456">
    <property type="entry name" value="TF_fork_head_CS_2"/>
</dbReference>
<sequence>MFSNLQGCYHVSPYLYNPSIHSQVAPCTNFGCSVGSLYRYSPSGYVSPFHGGVYFRDYEPLPKPPYSYVALISMAIKQSKDSKITLSGIYQFIMENFPYYRLNKRGWQNSIRHNLSLNKCFVKVPRERSDPGKGCYWTLDPAYQEMFEDGNFRRRRRRHQAYHKQSTASQDSVDKDSESVDCISNEKRSESMENDELGARELITEATNPSINSQGLKKYSTDSPSNEVKDRLTTDRQSRFSPHPFSIEQILNAKSRFR</sequence>
<gene>
    <name evidence="11" type="primary">LOC116306065</name>
</gene>
<dbReference type="Proteomes" id="UP000515163">
    <property type="component" value="Unplaced"/>
</dbReference>
<comment type="subcellular location">
    <subcellularLocation>
        <location evidence="7">Nucleus</location>
    </subcellularLocation>
</comment>
<accession>A0A6P8IX57</accession>
<dbReference type="SUPFAM" id="SSF46785">
    <property type="entry name" value="Winged helix' DNA-binding domain"/>
    <property type="match status" value="1"/>
</dbReference>
<evidence type="ECO:0000313" key="10">
    <source>
        <dbReference type="Proteomes" id="UP000515163"/>
    </source>
</evidence>
<keyword evidence="3" id="KW-0832">Ubl conjugation</keyword>
<dbReference type="KEGG" id="aten:116306065"/>
<dbReference type="GO" id="GO:0009653">
    <property type="term" value="P:anatomical structure morphogenesis"/>
    <property type="evidence" value="ECO:0007669"/>
    <property type="project" value="TreeGrafter"/>
</dbReference>
<dbReference type="GO" id="GO:0005634">
    <property type="term" value="C:nucleus"/>
    <property type="evidence" value="ECO:0007669"/>
    <property type="project" value="UniProtKB-SubCell"/>
</dbReference>
<dbReference type="PANTHER" id="PTHR11829">
    <property type="entry name" value="FORKHEAD BOX PROTEIN"/>
    <property type="match status" value="1"/>
</dbReference>
<organism evidence="10 11">
    <name type="scientific">Actinia tenebrosa</name>
    <name type="common">Australian red waratah sea anemone</name>
    <dbReference type="NCBI Taxonomy" id="6105"/>
    <lineage>
        <taxon>Eukaryota</taxon>
        <taxon>Metazoa</taxon>
        <taxon>Cnidaria</taxon>
        <taxon>Anthozoa</taxon>
        <taxon>Hexacorallia</taxon>
        <taxon>Actiniaria</taxon>
        <taxon>Actiniidae</taxon>
        <taxon>Actinia</taxon>
    </lineage>
</organism>
<dbReference type="PANTHER" id="PTHR11829:SF411">
    <property type="entry name" value="FORKHEAD BOX PROTEIN L2"/>
    <property type="match status" value="1"/>
</dbReference>
<keyword evidence="2" id="KW-0221">Differentiation</keyword>
<dbReference type="GeneID" id="116306065"/>
<reference evidence="11" key="1">
    <citation type="submission" date="2025-08" db="UniProtKB">
        <authorList>
            <consortium name="RefSeq"/>
        </authorList>
    </citation>
    <scope>IDENTIFICATION</scope>
    <source>
        <tissue evidence="11">Tentacle</tissue>
    </source>
</reference>
<evidence type="ECO:0000256" key="4">
    <source>
        <dbReference type="ARBA" id="ARBA00023125"/>
    </source>
</evidence>